<dbReference type="Proteomes" id="UP000553948">
    <property type="component" value="Unassembled WGS sequence"/>
</dbReference>
<evidence type="ECO:0000313" key="3">
    <source>
        <dbReference type="Proteomes" id="UP000553948"/>
    </source>
</evidence>
<feature type="coiled-coil region" evidence="1">
    <location>
        <begin position="78"/>
        <end position="105"/>
    </location>
</feature>
<evidence type="ECO:0000313" key="2">
    <source>
        <dbReference type="EMBL" id="MBA6117445.1"/>
    </source>
</evidence>
<organism evidence="2 3">
    <name type="scientific">Pseudomonas putida</name>
    <name type="common">Arthrobacter siderocapsulatus</name>
    <dbReference type="NCBI Taxonomy" id="303"/>
    <lineage>
        <taxon>Bacteria</taxon>
        <taxon>Pseudomonadati</taxon>
        <taxon>Pseudomonadota</taxon>
        <taxon>Gammaproteobacteria</taxon>
        <taxon>Pseudomonadales</taxon>
        <taxon>Pseudomonadaceae</taxon>
        <taxon>Pseudomonas</taxon>
    </lineage>
</organism>
<gene>
    <name evidence="2" type="ORF">H4C47_17115</name>
</gene>
<accession>A0A7W2QJY6</accession>
<keyword evidence="1" id="KW-0175">Coiled coil</keyword>
<protein>
    <submittedName>
        <fullName evidence="2">Uncharacterized protein</fullName>
    </submittedName>
</protein>
<dbReference type="EMBL" id="JACGDG010000014">
    <property type="protein sequence ID" value="MBA6117445.1"/>
    <property type="molecule type" value="Genomic_DNA"/>
</dbReference>
<sequence length="136" mass="15711">MMGAPKMTDQTINQSVLMLDGWAGKLTWDLYLEALAVEVGHRYTKAAMLRHDRIKDAWDHAKERCRGSDEASGKAPEIALMDSRQRELEARVERLTRENNRLLEQFVRWAHNASRRGMSLEDLDRALPYVKTKDLS</sequence>
<proteinExistence type="predicted"/>
<name>A0A7W2QJY6_PSEPU</name>
<dbReference type="AlphaFoldDB" id="A0A7W2QJY6"/>
<reference evidence="2 3" key="1">
    <citation type="submission" date="2020-07" db="EMBL/GenBank/DDBJ databases">
        <title>Diversity of carbapenemase encoding genes among Pseudomonas putida group clinical isolates in a tertiary Brazilian hospital.</title>
        <authorList>
            <person name="Alberto-Lei F."/>
            <person name="Nodari C.S."/>
            <person name="Streling A.P."/>
            <person name="Paulino J.T."/>
            <person name="Bessa-Neto F.O."/>
            <person name="Cayo R."/>
            <person name="Gales A.C."/>
        </authorList>
    </citation>
    <scope>NUCLEOTIDE SEQUENCE [LARGE SCALE GENOMIC DNA]</scope>
    <source>
        <strain evidence="2 3">12464</strain>
    </source>
</reference>
<evidence type="ECO:0000256" key="1">
    <source>
        <dbReference type="SAM" id="Coils"/>
    </source>
</evidence>
<comment type="caution">
    <text evidence="2">The sequence shown here is derived from an EMBL/GenBank/DDBJ whole genome shotgun (WGS) entry which is preliminary data.</text>
</comment>